<evidence type="ECO:0000313" key="3">
    <source>
        <dbReference type="Proteomes" id="UP000470772"/>
    </source>
</evidence>
<dbReference type="GO" id="GO:0004497">
    <property type="term" value="F:monooxygenase activity"/>
    <property type="evidence" value="ECO:0007669"/>
    <property type="project" value="UniProtKB-KW"/>
</dbReference>
<dbReference type="SUPFAM" id="SSF54909">
    <property type="entry name" value="Dimeric alpha+beta barrel"/>
    <property type="match status" value="1"/>
</dbReference>
<proteinExistence type="predicted"/>
<evidence type="ECO:0000313" key="2">
    <source>
        <dbReference type="EMBL" id="MUN29587.1"/>
    </source>
</evidence>
<dbReference type="InterPro" id="IPR050404">
    <property type="entry name" value="Heme-degrading_MO"/>
</dbReference>
<dbReference type="PANTHER" id="PTHR34474:SF2">
    <property type="entry name" value="SIGNAL TRANSDUCTION PROTEIN TRAP"/>
    <property type="match status" value="1"/>
</dbReference>
<dbReference type="PROSITE" id="PS51725">
    <property type="entry name" value="ABM"/>
    <property type="match status" value="1"/>
</dbReference>
<organism evidence="2 3">
    <name type="scientific">Sulfuracidifex metallicus DSM 6482 = JCM 9184</name>
    <dbReference type="NCBI Taxonomy" id="523847"/>
    <lineage>
        <taxon>Archaea</taxon>
        <taxon>Thermoproteota</taxon>
        <taxon>Thermoprotei</taxon>
        <taxon>Sulfolobales</taxon>
        <taxon>Sulfolobaceae</taxon>
        <taxon>Sulfuracidifex</taxon>
    </lineage>
</organism>
<keyword evidence="2" id="KW-0503">Monooxygenase</keyword>
<dbReference type="EMBL" id="WGGD01000005">
    <property type="protein sequence ID" value="MUN29587.1"/>
    <property type="molecule type" value="Genomic_DNA"/>
</dbReference>
<feature type="domain" description="ABM" evidence="1">
    <location>
        <begin position="2"/>
        <end position="90"/>
    </location>
</feature>
<dbReference type="PANTHER" id="PTHR34474">
    <property type="entry name" value="SIGNAL TRANSDUCTION PROTEIN TRAP"/>
    <property type="match status" value="1"/>
</dbReference>
<gene>
    <name evidence="2" type="ORF">GC250_09085</name>
</gene>
<dbReference type="Gene3D" id="3.30.70.100">
    <property type="match status" value="1"/>
</dbReference>
<evidence type="ECO:0000259" key="1">
    <source>
        <dbReference type="PROSITE" id="PS51725"/>
    </source>
</evidence>
<keyword evidence="2" id="KW-0560">Oxidoreductase</keyword>
<dbReference type="InterPro" id="IPR007138">
    <property type="entry name" value="ABM_dom"/>
</dbReference>
<dbReference type="Proteomes" id="UP000470772">
    <property type="component" value="Unassembled WGS sequence"/>
</dbReference>
<dbReference type="RefSeq" id="WP_054839109.1">
    <property type="nucleotide sequence ID" value="NZ_BBBY01000040.1"/>
</dbReference>
<protein>
    <submittedName>
        <fullName evidence="2">Antibiotic biosynthesis monooxygenase</fullName>
    </submittedName>
</protein>
<accession>A0A6A9QJY6</accession>
<reference evidence="2 3" key="1">
    <citation type="submission" date="2019-10" db="EMBL/GenBank/DDBJ databases">
        <title>Sequencing and Assembly of Multiple Reported Metal-Biooxidizing Members of the Extremely Thermoacidophilic Archaeal Family Sulfolobaceae.</title>
        <authorList>
            <person name="Counts J.A."/>
            <person name="Kelly R.M."/>
        </authorList>
    </citation>
    <scope>NUCLEOTIDE SEQUENCE [LARGE SCALE GENOMIC DNA]</scope>
    <source>
        <strain evidence="2 3">DSM 6482</strain>
    </source>
</reference>
<dbReference type="InterPro" id="IPR011008">
    <property type="entry name" value="Dimeric_a/b-barrel"/>
</dbReference>
<keyword evidence="3" id="KW-1185">Reference proteome</keyword>
<comment type="caution">
    <text evidence="2">The sequence shown here is derived from an EMBL/GenBank/DDBJ whole genome shotgun (WGS) entry which is preliminary data.</text>
</comment>
<dbReference type="AlphaFoldDB" id="A0A6A9QJY6"/>
<dbReference type="Pfam" id="PF03992">
    <property type="entry name" value="ABM"/>
    <property type="match status" value="1"/>
</dbReference>
<name>A0A6A9QJY6_SULME</name>
<sequence>MINVGFYYKVKEGHEKEFEETFSKVRSFLSSTKGFREARLYKRVDQPNEYMIYTEWEDLETFRKFILSREYKETTTYGKTILEGRPTHKVLHEVNETI</sequence>
<dbReference type="OrthoDB" id="8690at2157"/>